<proteinExistence type="predicted"/>
<evidence type="ECO:0000313" key="2">
    <source>
        <dbReference type="EMBL" id="GAK60442.1"/>
    </source>
</evidence>
<feature type="signal peptide" evidence="1">
    <location>
        <begin position="1"/>
        <end position="22"/>
    </location>
</feature>
<dbReference type="Proteomes" id="UP000030661">
    <property type="component" value="Unassembled WGS sequence"/>
</dbReference>
<reference evidence="2 3" key="1">
    <citation type="journal article" date="2015" name="PeerJ">
        <title>First genomic representation of candidate bacterial phylum KSB3 points to enhanced environmental sensing as a trigger of wastewater bulking.</title>
        <authorList>
            <person name="Sekiguchi Y."/>
            <person name="Ohashi A."/>
            <person name="Parks D.H."/>
            <person name="Yamauchi T."/>
            <person name="Tyson G.W."/>
            <person name="Hugenholtz P."/>
        </authorList>
    </citation>
    <scope>NUCLEOTIDE SEQUENCE [LARGE SCALE GENOMIC DNA]</scope>
</reference>
<feature type="chain" id="PRO_5001755642" evidence="1">
    <location>
        <begin position="23"/>
        <end position="127"/>
    </location>
</feature>
<dbReference type="STRING" id="1499967.U27_00339"/>
<accession>A0A081C787</accession>
<name>A0A081C787_VECG1</name>
<organism evidence="2 3">
    <name type="scientific">Vecturithrix granuli</name>
    <dbReference type="NCBI Taxonomy" id="1499967"/>
    <lineage>
        <taxon>Bacteria</taxon>
        <taxon>Candidatus Moduliflexota</taxon>
        <taxon>Candidatus Vecturitrichia</taxon>
        <taxon>Candidatus Vecturitrichales</taxon>
        <taxon>Candidatus Vecturitrichaceae</taxon>
        <taxon>Candidatus Vecturithrix</taxon>
    </lineage>
</organism>
<gene>
    <name evidence="2" type="ORF">U27_00339</name>
</gene>
<dbReference type="HOGENOM" id="CLU_1966215_0_0_0"/>
<keyword evidence="3" id="KW-1185">Reference proteome</keyword>
<dbReference type="EMBL" id="DF820473">
    <property type="protein sequence ID" value="GAK60442.1"/>
    <property type="molecule type" value="Genomic_DNA"/>
</dbReference>
<dbReference type="AlphaFoldDB" id="A0A081C787"/>
<evidence type="ECO:0000256" key="1">
    <source>
        <dbReference type="SAM" id="SignalP"/>
    </source>
</evidence>
<protein>
    <submittedName>
        <fullName evidence="2">Uncharacterized protein</fullName>
    </submittedName>
</protein>
<evidence type="ECO:0000313" key="3">
    <source>
        <dbReference type="Proteomes" id="UP000030661"/>
    </source>
</evidence>
<keyword evidence="1" id="KW-0732">Signal</keyword>
<sequence length="127" mass="14047">MKKLFVVLWVVVFSLVAAQSFAEYNKEQVVNVMQANAASMGALKKATESKDFFMAAETLMGIAKAMKSIEIMTPPKGSKEEWDKNHQTLINMALKGIGACGDQDSDKLNEYIGEINKLIKEGHGMFK</sequence>